<keyword evidence="8" id="KW-1185">Reference proteome</keyword>
<evidence type="ECO:0000256" key="5">
    <source>
        <dbReference type="SAM" id="MobiDB-lite"/>
    </source>
</evidence>
<evidence type="ECO:0000256" key="4">
    <source>
        <dbReference type="PIRSR" id="PIRSR617939-2"/>
    </source>
</evidence>
<dbReference type="PANTHER" id="PTHR12935">
    <property type="entry name" value="GAMMA-GLUTAMYLCYCLOTRANSFERASE"/>
    <property type="match status" value="1"/>
</dbReference>
<sequence>MMTRVVSSKRFSSYTAAAAGMSSRNRLESLKPDEVYYFAFGSNMNPSVLTGRRMVQPRQSWPCCVPSHRLSFGVQGLPYSEPGFATIVEVPQQEQQQQQQQWQRQQLSPQQQQQQQQPCVHGVIHRITRREWAYVKATEGVGSKRIGYQVIPVDCHLYDGTVVQALTLQAAAASLHMGRRVLPSQRYLNLLQEGARHHQLDTGYQQWLATLQPYRPSSMQKMLGTAVSGAVLLAAAAPAVPVYVAGRAMGVLPGPERGAGLGGAQRRASQDSGLQEASTSSTQTSAVSSSSSSSSSRGVDDESSSSRDGGLLPFMSWYMNQAQSWTWFVHDAAIKPVLGSGCSNEQEA</sequence>
<evidence type="ECO:0000256" key="2">
    <source>
        <dbReference type="ARBA" id="ARBA00023239"/>
    </source>
</evidence>
<evidence type="ECO:0000256" key="3">
    <source>
        <dbReference type="PIRSR" id="PIRSR617939-1"/>
    </source>
</evidence>
<dbReference type="PANTHER" id="PTHR12935:SF0">
    <property type="entry name" value="GAMMA-GLUTAMYLCYCLOTRANSFERASE"/>
    <property type="match status" value="1"/>
</dbReference>
<dbReference type="Gene3D" id="3.10.490.10">
    <property type="entry name" value="Gamma-glutamyl cyclotransferase-like"/>
    <property type="match status" value="1"/>
</dbReference>
<accession>A0A383VFX4</accession>
<dbReference type="CDD" id="cd06661">
    <property type="entry name" value="GGCT_like"/>
    <property type="match status" value="1"/>
</dbReference>
<name>A0A383VFX4_TETOB</name>
<dbReference type="AlphaFoldDB" id="A0A383VFX4"/>
<keyword evidence="2" id="KW-0456">Lyase</keyword>
<proteinExistence type="predicted"/>
<protein>
    <recommendedName>
        <fullName evidence="1">gamma-glutamylcyclotransferase</fullName>
        <ecNumber evidence="1">4.3.2.9</ecNumber>
    </recommendedName>
</protein>
<evidence type="ECO:0000313" key="8">
    <source>
        <dbReference type="Proteomes" id="UP000256970"/>
    </source>
</evidence>
<dbReference type="InterPro" id="IPR017939">
    <property type="entry name" value="G-Glutamylcylcotransferase"/>
</dbReference>
<dbReference type="InterPro" id="IPR013024">
    <property type="entry name" value="GGCT-like"/>
</dbReference>
<evidence type="ECO:0000256" key="1">
    <source>
        <dbReference type="ARBA" id="ARBA00012346"/>
    </source>
</evidence>
<dbReference type="EMBL" id="FNXT01000331">
    <property type="protein sequence ID" value="SZX63574.1"/>
    <property type="molecule type" value="Genomic_DNA"/>
</dbReference>
<keyword evidence="6" id="KW-0812">Transmembrane</keyword>
<feature type="binding site" evidence="4">
    <location>
        <begin position="37"/>
        <end position="42"/>
    </location>
    <ligand>
        <name>substrate</name>
    </ligand>
</feature>
<feature type="region of interest" description="Disordered" evidence="5">
    <location>
        <begin position="257"/>
        <end position="307"/>
    </location>
</feature>
<feature type="active site" description="Proton acceptor" evidence="3">
    <location>
        <position position="139"/>
    </location>
</feature>
<keyword evidence="6" id="KW-0472">Membrane</keyword>
<evidence type="ECO:0000313" key="7">
    <source>
        <dbReference type="EMBL" id="SZX63574.1"/>
    </source>
</evidence>
<gene>
    <name evidence="7" type="ORF">BQ4739_LOCUS4110</name>
</gene>
<dbReference type="Pfam" id="PF13772">
    <property type="entry name" value="AIG2_2"/>
    <property type="match status" value="1"/>
</dbReference>
<organism evidence="7 8">
    <name type="scientific">Tetradesmus obliquus</name>
    <name type="common">Green alga</name>
    <name type="synonym">Acutodesmus obliquus</name>
    <dbReference type="NCBI Taxonomy" id="3088"/>
    <lineage>
        <taxon>Eukaryota</taxon>
        <taxon>Viridiplantae</taxon>
        <taxon>Chlorophyta</taxon>
        <taxon>core chlorophytes</taxon>
        <taxon>Chlorophyceae</taxon>
        <taxon>CS clade</taxon>
        <taxon>Sphaeropleales</taxon>
        <taxon>Scenedesmaceae</taxon>
        <taxon>Tetradesmus</taxon>
    </lineage>
</organism>
<feature type="compositionally biased region" description="Low complexity" evidence="5">
    <location>
        <begin position="275"/>
        <end position="297"/>
    </location>
</feature>
<feature type="transmembrane region" description="Helical" evidence="6">
    <location>
        <begin position="222"/>
        <end position="244"/>
    </location>
</feature>
<keyword evidence="6" id="KW-1133">Transmembrane helix</keyword>
<dbReference type="GO" id="GO:0003839">
    <property type="term" value="F:gamma-glutamylcyclotransferase activity"/>
    <property type="evidence" value="ECO:0007669"/>
    <property type="project" value="UniProtKB-EC"/>
</dbReference>
<dbReference type="STRING" id="3088.A0A383VFX4"/>
<dbReference type="EC" id="4.3.2.9" evidence="1"/>
<feature type="binding site" evidence="4">
    <location>
        <position position="187"/>
    </location>
    <ligand>
        <name>substrate</name>
    </ligand>
</feature>
<reference evidence="7 8" key="1">
    <citation type="submission" date="2016-10" db="EMBL/GenBank/DDBJ databases">
        <authorList>
            <person name="Cai Z."/>
        </authorList>
    </citation>
    <scope>NUCLEOTIDE SEQUENCE [LARGE SCALE GENOMIC DNA]</scope>
</reference>
<evidence type="ECO:0000256" key="6">
    <source>
        <dbReference type="SAM" id="Phobius"/>
    </source>
</evidence>
<dbReference type="Proteomes" id="UP000256970">
    <property type="component" value="Unassembled WGS sequence"/>
</dbReference>